<feature type="domain" description="DUF7730" evidence="1">
    <location>
        <begin position="10"/>
        <end position="173"/>
    </location>
</feature>
<evidence type="ECO:0000313" key="3">
    <source>
        <dbReference type="Proteomes" id="UP000077069"/>
    </source>
</evidence>
<evidence type="ECO:0000259" key="1">
    <source>
        <dbReference type="Pfam" id="PF24864"/>
    </source>
</evidence>
<dbReference type="InterPro" id="IPR056632">
    <property type="entry name" value="DUF7730"/>
</dbReference>
<evidence type="ECO:0000313" key="2">
    <source>
        <dbReference type="EMBL" id="OAG11665.1"/>
    </source>
</evidence>
<dbReference type="OrthoDB" id="5420711at2759"/>
<gene>
    <name evidence="2" type="ORF">CC84DRAFT_1170536</name>
</gene>
<protein>
    <recommendedName>
        <fullName evidence="1">DUF7730 domain-containing protein</fullName>
    </recommendedName>
</protein>
<reference evidence="2 3" key="1">
    <citation type="submission" date="2016-05" db="EMBL/GenBank/DDBJ databases">
        <title>Comparative analysis of secretome profiles of manganese(II)-oxidizing ascomycete fungi.</title>
        <authorList>
            <consortium name="DOE Joint Genome Institute"/>
            <person name="Zeiner C.A."/>
            <person name="Purvine S.O."/>
            <person name="Zink E.M."/>
            <person name="Wu S."/>
            <person name="Pasa-Tolic L."/>
            <person name="Chaput D.L."/>
            <person name="Haridas S."/>
            <person name="Grigoriev I.V."/>
            <person name="Santelli C.M."/>
            <person name="Hansel C.M."/>
        </authorList>
    </citation>
    <scope>NUCLEOTIDE SEQUENCE [LARGE SCALE GENOMIC DNA]</scope>
    <source>
        <strain evidence="2 3">AP3s5-JAC2a</strain>
    </source>
</reference>
<dbReference type="GeneID" id="28763347"/>
<dbReference type="PANTHER" id="PTHR38790:SF9">
    <property type="entry name" value="F-BOX DOMAIN-CONTAINING PROTEIN"/>
    <property type="match status" value="1"/>
</dbReference>
<dbReference type="PANTHER" id="PTHR38790">
    <property type="entry name" value="2EXR DOMAIN-CONTAINING PROTEIN-RELATED"/>
    <property type="match status" value="1"/>
</dbReference>
<proteinExistence type="predicted"/>
<name>A0A177CVT4_9PLEO</name>
<sequence length="396" mass="45448">MATPELTPPLLRLPREIRDIIYSYTLVFGTIAIEAAITRAPRSRIAVGGEVGFCEALYQQHKLRYPLVSRSTWTIPIEDFGIPEEDFQLDSSAVHITYQIKSLEHGRRNESSRTSLLQACKQIYSEAVDIFYSKNKFSFTGEYRIPTAVIFLHDRPSASLRLIRSMELQITYMEQHPAFLGEPGRYSGRHELYRDNGFYPELCALLSSPKMHLRKLSLIVDTNWINPLLDADGPALRQRDNLKWHNSTQNRTPDIVGWVHSLLKVETLERLSVFWINGVQTRIIGQTVALMANNMFQGRRSGLQSNRMHPGQEIFEILYRTVHKNHPPSCAVVVFDPIDQSVSGRSCAVYDDGERLVEGRERDDHEFDFTLERPLVQRYLNISPVCLTCYCEMEAA</sequence>
<dbReference type="Pfam" id="PF24864">
    <property type="entry name" value="DUF7730"/>
    <property type="match status" value="1"/>
</dbReference>
<accession>A0A177CVT4</accession>
<dbReference type="InParanoid" id="A0A177CVT4"/>
<organism evidence="2 3">
    <name type="scientific">Paraphaeosphaeria sporulosa</name>
    <dbReference type="NCBI Taxonomy" id="1460663"/>
    <lineage>
        <taxon>Eukaryota</taxon>
        <taxon>Fungi</taxon>
        <taxon>Dikarya</taxon>
        <taxon>Ascomycota</taxon>
        <taxon>Pezizomycotina</taxon>
        <taxon>Dothideomycetes</taxon>
        <taxon>Pleosporomycetidae</taxon>
        <taxon>Pleosporales</taxon>
        <taxon>Massarineae</taxon>
        <taxon>Didymosphaeriaceae</taxon>
        <taxon>Paraphaeosphaeria</taxon>
    </lineage>
</organism>
<dbReference type="Proteomes" id="UP000077069">
    <property type="component" value="Unassembled WGS sequence"/>
</dbReference>
<dbReference type="AlphaFoldDB" id="A0A177CVT4"/>
<dbReference type="EMBL" id="KV441548">
    <property type="protein sequence ID" value="OAG11665.1"/>
    <property type="molecule type" value="Genomic_DNA"/>
</dbReference>
<keyword evidence="3" id="KW-1185">Reference proteome</keyword>
<dbReference type="RefSeq" id="XP_018042030.1">
    <property type="nucleotide sequence ID" value="XM_018179861.1"/>
</dbReference>